<evidence type="ECO:0000256" key="2">
    <source>
        <dbReference type="SAM" id="MobiDB-lite"/>
    </source>
</evidence>
<organism evidence="3 4">
    <name type="scientific">Ciona savignyi</name>
    <name type="common">Pacific transparent sea squirt</name>
    <dbReference type="NCBI Taxonomy" id="51511"/>
    <lineage>
        <taxon>Eukaryota</taxon>
        <taxon>Metazoa</taxon>
        <taxon>Chordata</taxon>
        <taxon>Tunicata</taxon>
        <taxon>Ascidiacea</taxon>
        <taxon>Phlebobranchia</taxon>
        <taxon>Cionidae</taxon>
        <taxon>Ciona</taxon>
    </lineage>
</organism>
<comment type="similarity">
    <text evidence="1">Belongs to the FAM221 family.</text>
</comment>
<dbReference type="InterPro" id="IPR026755">
    <property type="entry name" value="Fam221a/b"/>
</dbReference>
<dbReference type="eggNOG" id="ENOG502R7X0">
    <property type="taxonomic scope" value="Eukaryota"/>
</dbReference>
<feature type="region of interest" description="Disordered" evidence="2">
    <location>
        <begin position="148"/>
        <end position="173"/>
    </location>
</feature>
<name>H2YNM9_CIOSA</name>
<dbReference type="Pfam" id="PF14753">
    <property type="entry name" value="FAM221"/>
    <property type="match status" value="1"/>
</dbReference>
<dbReference type="PANTHER" id="PTHR31214:SF3">
    <property type="entry name" value="PROTEIN FAM221B"/>
    <property type="match status" value="1"/>
</dbReference>
<evidence type="ECO:0000256" key="1">
    <source>
        <dbReference type="ARBA" id="ARBA00011026"/>
    </source>
</evidence>
<dbReference type="InParanoid" id="H2YNM9"/>
<protein>
    <recommendedName>
        <fullName evidence="5">Family with sequence similarity 221 member B</fullName>
    </recommendedName>
</protein>
<keyword evidence="4" id="KW-1185">Reference proteome</keyword>
<dbReference type="PANTHER" id="PTHR31214">
    <property type="entry name" value="PROTEIN FAM221A-RELATED"/>
    <property type="match status" value="1"/>
</dbReference>
<dbReference type="Ensembl" id="ENSCSAVT00000007026.1">
    <property type="protein sequence ID" value="ENSCSAVP00000006936.1"/>
    <property type="gene ID" value="ENSCSAVG00000004149.1"/>
</dbReference>
<dbReference type="HOGENOM" id="CLU_1551057_0_0_1"/>
<dbReference type="OMA" id="ERECCRI"/>
<accession>H2YNM9</accession>
<dbReference type="Proteomes" id="UP000007875">
    <property type="component" value="Unassembled WGS sequence"/>
</dbReference>
<dbReference type="AlphaFoldDB" id="H2YNM9"/>
<evidence type="ECO:0000313" key="3">
    <source>
        <dbReference type="Ensembl" id="ENSCSAVP00000006936.1"/>
    </source>
</evidence>
<evidence type="ECO:0008006" key="5">
    <source>
        <dbReference type="Google" id="ProtNLM"/>
    </source>
</evidence>
<sequence>HHPGPKSQAPCAVGECQCRAFAFIPSRPEDVGEFWLQRRKNFDPSTWKAKCRCKHPHTEHAAIGLRSCRSCRCAQFESNFLCAACDRHWEDHETFFDTEAARMEKGLPHGEEYLPFAEIPQLRNMALTGKTEDSVKYKSITRGREVIKPSAPADNNTPVPFGYHKSNANPFGK</sequence>
<reference evidence="3" key="3">
    <citation type="submission" date="2025-09" db="UniProtKB">
        <authorList>
            <consortium name="Ensembl"/>
        </authorList>
    </citation>
    <scope>IDENTIFICATION</scope>
</reference>
<dbReference type="GeneTree" id="ENSGT00770000120611"/>
<proteinExistence type="inferred from homology"/>
<reference evidence="3" key="2">
    <citation type="submission" date="2025-08" db="UniProtKB">
        <authorList>
            <consortium name="Ensembl"/>
        </authorList>
    </citation>
    <scope>IDENTIFICATION</scope>
</reference>
<reference evidence="4" key="1">
    <citation type="submission" date="2003-08" db="EMBL/GenBank/DDBJ databases">
        <authorList>
            <person name="Birren B."/>
            <person name="Nusbaum C."/>
            <person name="Abebe A."/>
            <person name="Abouelleil A."/>
            <person name="Adekoya E."/>
            <person name="Ait-zahra M."/>
            <person name="Allen N."/>
            <person name="Allen T."/>
            <person name="An P."/>
            <person name="Anderson M."/>
            <person name="Anderson S."/>
            <person name="Arachchi H."/>
            <person name="Armbruster J."/>
            <person name="Bachantsang P."/>
            <person name="Baldwin J."/>
            <person name="Barry A."/>
            <person name="Bayul T."/>
            <person name="Blitshsteyn B."/>
            <person name="Bloom T."/>
            <person name="Blye J."/>
            <person name="Boguslavskiy L."/>
            <person name="Borowsky M."/>
            <person name="Boukhgalter B."/>
            <person name="Brunache A."/>
            <person name="Butler J."/>
            <person name="Calixte N."/>
            <person name="Calvo S."/>
            <person name="Camarata J."/>
            <person name="Campo K."/>
            <person name="Chang J."/>
            <person name="Cheshatsang Y."/>
            <person name="Citroen M."/>
            <person name="Collymore A."/>
            <person name="Considine T."/>
            <person name="Cook A."/>
            <person name="Cooke P."/>
            <person name="Corum B."/>
            <person name="Cuomo C."/>
            <person name="David R."/>
            <person name="Dawoe T."/>
            <person name="Degray S."/>
            <person name="Dodge S."/>
            <person name="Dooley K."/>
            <person name="Dorje P."/>
            <person name="Dorjee K."/>
            <person name="Dorris L."/>
            <person name="Duffey N."/>
            <person name="Dupes A."/>
            <person name="Elkins T."/>
            <person name="Engels R."/>
            <person name="Erickson J."/>
            <person name="Farina A."/>
            <person name="Faro S."/>
            <person name="Ferreira P."/>
            <person name="Fischer H."/>
            <person name="Fitzgerald M."/>
            <person name="Foley K."/>
            <person name="Gage D."/>
            <person name="Galagan J."/>
            <person name="Gearin G."/>
            <person name="Gnerre S."/>
            <person name="Gnirke A."/>
            <person name="Goyette A."/>
            <person name="Graham J."/>
            <person name="Grandbois E."/>
            <person name="Gyaltsen K."/>
            <person name="Hafez N."/>
            <person name="Hagopian D."/>
            <person name="Hagos B."/>
            <person name="Hall J."/>
            <person name="Hatcher B."/>
            <person name="Heller A."/>
            <person name="Higgins H."/>
            <person name="Honan T."/>
            <person name="Horn A."/>
            <person name="Houde N."/>
            <person name="Hughes L."/>
            <person name="Hulme W."/>
            <person name="Husby E."/>
            <person name="Iliev I."/>
            <person name="Jaffe D."/>
            <person name="Jones C."/>
            <person name="Kamal M."/>
            <person name="Kamat A."/>
            <person name="Kamvysselis M."/>
            <person name="Karlsson E."/>
            <person name="Kells C."/>
            <person name="Kieu A."/>
            <person name="Kisner P."/>
            <person name="Kodira C."/>
            <person name="Kulbokas E."/>
            <person name="Labutti K."/>
            <person name="Lama D."/>
            <person name="Landers T."/>
            <person name="Leger J."/>
            <person name="Levine S."/>
            <person name="Lewis D."/>
            <person name="Lewis T."/>
            <person name="Lindblad-toh K."/>
            <person name="Liu X."/>
            <person name="Lokyitsang T."/>
            <person name="Lokyitsang Y."/>
            <person name="Lucien O."/>
            <person name="Lui A."/>
            <person name="Ma L.J."/>
            <person name="Mabbitt R."/>
            <person name="Macdonald J."/>
            <person name="Maclean C."/>
            <person name="Major J."/>
            <person name="Manning J."/>
            <person name="Marabella R."/>
            <person name="Maru K."/>
            <person name="Matthews C."/>
            <person name="Mauceli E."/>
            <person name="Mccarthy M."/>
            <person name="Mcdonough S."/>
            <person name="Mcghee T."/>
            <person name="Meldrim J."/>
            <person name="Meneus L."/>
            <person name="Mesirov J."/>
            <person name="Mihalev A."/>
            <person name="Mihova T."/>
            <person name="Mikkelsen T."/>
            <person name="Mlenga V."/>
            <person name="Moru K."/>
            <person name="Mozes J."/>
            <person name="Mulrain L."/>
            <person name="Munson G."/>
            <person name="Naylor J."/>
            <person name="Newes C."/>
            <person name="Nguyen C."/>
            <person name="Nguyen N."/>
            <person name="Nguyen T."/>
            <person name="Nicol R."/>
            <person name="Nielsen C."/>
            <person name="Nizzari M."/>
            <person name="Norbu C."/>
            <person name="Norbu N."/>
            <person name="O'donnell P."/>
            <person name="Okoawo O."/>
            <person name="O'leary S."/>
            <person name="Omotosho B."/>
            <person name="O'neill K."/>
            <person name="Osman S."/>
            <person name="Parker S."/>
            <person name="Perrin D."/>
            <person name="Phunkhang P."/>
            <person name="Piqani B."/>
            <person name="Purcell S."/>
            <person name="Rachupka T."/>
            <person name="Ramasamy U."/>
            <person name="Rameau R."/>
            <person name="Ray V."/>
            <person name="Raymond C."/>
            <person name="Retta R."/>
            <person name="Richardson S."/>
            <person name="Rise C."/>
            <person name="Rodriguez J."/>
            <person name="Rogers J."/>
            <person name="Rogov P."/>
            <person name="Rutman M."/>
            <person name="Schupbach R."/>
            <person name="Seaman C."/>
            <person name="Settipalli S."/>
            <person name="Sharpe T."/>
            <person name="Sheridan J."/>
            <person name="Sherpa N."/>
            <person name="Shi J."/>
            <person name="Smirnov S."/>
            <person name="Smith C."/>
            <person name="Sougnez C."/>
            <person name="Spencer B."/>
            <person name="Stalker J."/>
            <person name="Stange-thomann N."/>
            <person name="Stavropoulos S."/>
            <person name="Stetson K."/>
            <person name="Stone C."/>
            <person name="Stone S."/>
            <person name="Stubbs M."/>
            <person name="Talamas J."/>
            <person name="Tchuinga P."/>
            <person name="Tenzing P."/>
            <person name="Tesfaye S."/>
            <person name="Theodore J."/>
            <person name="Thoulutsang Y."/>
            <person name="Topham K."/>
            <person name="Towey S."/>
            <person name="Tsamla T."/>
            <person name="Tsomo N."/>
            <person name="Vallee D."/>
            <person name="Vassiliev H."/>
            <person name="Venkataraman V."/>
            <person name="Vinson J."/>
            <person name="Vo A."/>
            <person name="Wade C."/>
            <person name="Wang S."/>
            <person name="Wangchuk T."/>
            <person name="Wangdi T."/>
            <person name="Whittaker C."/>
            <person name="Wilkinson J."/>
            <person name="Wu Y."/>
            <person name="Wyman D."/>
            <person name="Yadav S."/>
            <person name="Yang S."/>
            <person name="Yang X."/>
            <person name="Yeager S."/>
            <person name="Yee E."/>
            <person name="Young G."/>
            <person name="Zainoun J."/>
            <person name="Zembeck L."/>
            <person name="Zimmer A."/>
            <person name="Zody M."/>
            <person name="Lander E."/>
        </authorList>
    </citation>
    <scope>NUCLEOTIDE SEQUENCE [LARGE SCALE GENOMIC DNA]</scope>
</reference>
<evidence type="ECO:0000313" key="4">
    <source>
        <dbReference type="Proteomes" id="UP000007875"/>
    </source>
</evidence>